<proteinExistence type="predicted"/>
<sequence length="92" mass="10574">MTNVIKYTKEILLSRLVNFWQVPLTFLFLPIIILMLGIKVGIIALLQHRAFIIILQTVAQDMRWVTFSTFIQPVNQKAASLGNLLLGYSEHF</sequence>
<accession>I4HFZ3</accession>
<keyword evidence="1" id="KW-0472">Membrane</keyword>
<evidence type="ECO:0000313" key="2">
    <source>
        <dbReference type="EMBL" id="CCI20967.1"/>
    </source>
</evidence>
<protein>
    <submittedName>
        <fullName evidence="2">Uncharacterized protein</fullName>
    </submittedName>
</protein>
<evidence type="ECO:0000313" key="3">
    <source>
        <dbReference type="Proteomes" id="UP000005291"/>
    </source>
</evidence>
<name>I4HFZ3_MICAE</name>
<comment type="caution">
    <text evidence="2">The sequence shown here is derived from an EMBL/GenBank/DDBJ whole genome shotgun (WGS) entry which is preliminary data.</text>
</comment>
<organism evidence="2 3">
    <name type="scientific">Microcystis aeruginosa PCC 9808</name>
    <dbReference type="NCBI Taxonomy" id="1160284"/>
    <lineage>
        <taxon>Bacteria</taxon>
        <taxon>Bacillati</taxon>
        <taxon>Cyanobacteriota</taxon>
        <taxon>Cyanophyceae</taxon>
        <taxon>Oscillatoriophycideae</taxon>
        <taxon>Chroococcales</taxon>
        <taxon>Microcystaceae</taxon>
        <taxon>Microcystis</taxon>
    </lineage>
</organism>
<dbReference type="EMBL" id="CAIN01000020">
    <property type="protein sequence ID" value="CCI20967.1"/>
    <property type="molecule type" value="Genomic_DNA"/>
</dbReference>
<dbReference type="Proteomes" id="UP000005291">
    <property type="component" value="Unassembled WGS sequence"/>
</dbReference>
<gene>
    <name evidence="2" type="ORF">MICAG_1160037</name>
</gene>
<dbReference type="AlphaFoldDB" id="I4HFZ3"/>
<keyword evidence="1" id="KW-1133">Transmembrane helix</keyword>
<evidence type="ECO:0000256" key="1">
    <source>
        <dbReference type="SAM" id="Phobius"/>
    </source>
</evidence>
<feature type="transmembrane region" description="Helical" evidence="1">
    <location>
        <begin position="20"/>
        <end position="46"/>
    </location>
</feature>
<reference evidence="2 3" key="1">
    <citation type="submission" date="2012-04" db="EMBL/GenBank/DDBJ databases">
        <authorList>
            <person name="Genoscope - CEA"/>
        </authorList>
    </citation>
    <scope>NUCLEOTIDE SEQUENCE [LARGE SCALE GENOMIC DNA]</scope>
    <source>
        <strain evidence="2 3">9808</strain>
    </source>
</reference>
<dbReference type="HOGENOM" id="CLU_2409928_0_0_3"/>
<keyword evidence="1" id="KW-0812">Transmembrane</keyword>